<accession>A0A1E7EQ68</accession>
<evidence type="ECO:0000313" key="3">
    <source>
        <dbReference type="Proteomes" id="UP000095751"/>
    </source>
</evidence>
<evidence type="ECO:0000256" key="1">
    <source>
        <dbReference type="SAM" id="SignalP"/>
    </source>
</evidence>
<keyword evidence="3" id="KW-1185">Reference proteome</keyword>
<feature type="chain" id="PRO_5009192103" description="Secreted protein" evidence="1">
    <location>
        <begin position="29"/>
        <end position="172"/>
    </location>
</feature>
<dbReference type="Proteomes" id="UP000095751">
    <property type="component" value="Unassembled WGS sequence"/>
</dbReference>
<sequence>MNFNLNHFILSTIAVTILIISGISEVVAADTTQLRGNRSVDVDSQTLIKHTQRELGVDDTNSTEVDDTNSTESYDYPSLDGTVISTFELVDDIEFSNDSLSSLPRPLCPDAATLTGGWLTGSCSSFLYPNTPDSLRRCEYGPHLDDLGYYLLACKCDSQKGTDTDPVWMCMS</sequence>
<organism evidence="2 3">
    <name type="scientific">Fragilariopsis cylindrus CCMP1102</name>
    <dbReference type="NCBI Taxonomy" id="635003"/>
    <lineage>
        <taxon>Eukaryota</taxon>
        <taxon>Sar</taxon>
        <taxon>Stramenopiles</taxon>
        <taxon>Ochrophyta</taxon>
        <taxon>Bacillariophyta</taxon>
        <taxon>Bacillariophyceae</taxon>
        <taxon>Bacillariophycidae</taxon>
        <taxon>Bacillariales</taxon>
        <taxon>Bacillariaceae</taxon>
        <taxon>Fragilariopsis</taxon>
    </lineage>
</organism>
<reference evidence="2 3" key="1">
    <citation type="submission" date="2016-09" db="EMBL/GenBank/DDBJ databases">
        <title>Extensive genetic diversity and differential bi-allelic expression allows diatom success in the polar Southern Ocean.</title>
        <authorList>
            <consortium name="DOE Joint Genome Institute"/>
            <person name="Mock T."/>
            <person name="Otillar R.P."/>
            <person name="Strauss J."/>
            <person name="Dupont C."/>
            <person name="Frickenhaus S."/>
            <person name="Maumus F."/>
            <person name="Mcmullan M."/>
            <person name="Sanges R."/>
            <person name="Schmutz J."/>
            <person name="Toseland A."/>
            <person name="Valas R."/>
            <person name="Veluchamy A."/>
            <person name="Ward B.J."/>
            <person name="Allen A."/>
            <person name="Barry K."/>
            <person name="Falciatore A."/>
            <person name="Ferrante M."/>
            <person name="Fortunato A.E."/>
            <person name="Gloeckner G."/>
            <person name="Gruber A."/>
            <person name="Hipkin R."/>
            <person name="Janech M."/>
            <person name="Kroth P."/>
            <person name="Leese F."/>
            <person name="Lindquist E."/>
            <person name="Lyon B.R."/>
            <person name="Martin J."/>
            <person name="Mayer C."/>
            <person name="Parker M."/>
            <person name="Quesneville H."/>
            <person name="Raymond J."/>
            <person name="Uhlig C."/>
            <person name="Valentin K.U."/>
            <person name="Worden A.Z."/>
            <person name="Armbrust E.V."/>
            <person name="Bowler C."/>
            <person name="Green B."/>
            <person name="Moulton V."/>
            <person name="Van Oosterhout C."/>
            <person name="Grigoriev I."/>
        </authorList>
    </citation>
    <scope>NUCLEOTIDE SEQUENCE [LARGE SCALE GENOMIC DNA]</scope>
    <source>
        <strain evidence="2 3">CCMP1102</strain>
    </source>
</reference>
<evidence type="ECO:0008006" key="4">
    <source>
        <dbReference type="Google" id="ProtNLM"/>
    </source>
</evidence>
<protein>
    <recommendedName>
        <fullName evidence="4">Secreted protein</fullName>
    </recommendedName>
</protein>
<dbReference type="EMBL" id="KV784382">
    <property type="protein sequence ID" value="OEU08081.1"/>
    <property type="molecule type" value="Genomic_DNA"/>
</dbReference>
<evidence type="ECO:0000313" key="2">
    <source>
        <dbReference type="EMBL" id="OEU08081.1"/>
    </source>
</evidence>
<proteinExistence type="predicted"/>
<feature type="signal peptide" evidence="1">
    <location>
        <begin position="1"/>
        <end position="28"/>
    </location>
</feature>
<dbReference type="AlphaFoldDB" id="A0A1E7EQ68"/>
<dbReference type="KEGG" id="fcy:FRACYDRAFT_250302"/>
<gene>
    <name evidence="2" type="ORF">FRACYDRAFT_250302</name>
</gene>
<dbReference type="InParanoid" id="A0A1E7EQ68"/>
<keyword evidence="1" id="KW-0732">Signal</keyword>
<name>A0A1E7EQ68_9STRA</name>